<gene>
    <name evidence="5" type="ORF">AABB81_06150</name>
</gene>
<dbReference type="Pfam" id="PF12833">
    <property type="entry name" value="HTH_18"/>
    <property type="match status" value="1"/>
</dbReference>
<dbReference type="Gene3D" id="3.30.70.1230">
    <property type="entry name" value="Nucleotide cyclase"/>
    <property type="match status" value="1"/>
</dbReference>
<evidence type="ECO:0000313" key="5">
    <source>
        <dbReference type="EMBL" id="MEL4455471.1"/>
    </source>
</evidence>
<evidence type="ECO:0000256" key="2">
    <source>
        <dbReference type="ARBA" id="ARBA00023125"/>
    </source>
</evidence>
<comment type="caution">
    <text evidence="5">The sequence shown here is derived from an EMBL/GenBank/DDBJ whole genome shotgun (WGS) entry which is preliminary data.</text>
</comment>
<keyword evidence="1" id="KW-0805">Transcription regulation</keyword>
<sequence length="366" mass="41579">MPIYMDRHDLNDAITAEHVANIHQEDLKIEHEFGCKGLTYWFDDHRKTAFCLIKAPNKEALIEMHNKAHGAIPNSIIEVDPNIVESFLGRIEDPVKAKNDTLNVIKDPAFRVLMFVDIPLSKLNAGNRESRRTKLRSFHRLLKEQVKSFNGRMVKDSMFSSLISFQSVSDAMSCSLGIQSGFRSLSGNAEAFRLKIGLSSGIPISEREGIFEDTIEMAERLSKVVNGEIVISSEVKELYQSENLNKSIDQNLVRYLNPSDEKFLKIFMDFLDASWNNPSLKVDDFSCSLGLSKSQLYRKIKSITGVSLNLFLKDYRLQMALKLLDRQHGNVSEVAFDTGFNSPAYFSKCFYEAYGVLPSHYVKDHD</sequence>
<reference evidence="5 6" key="1">
    <citation type="submission" date="2024-04" db="EMBL/GenBank/DDBJ databases">
        <title>whole genome sequencing of Lutimonas vermicola strain IMCC1616.</title>
        <authorList>
            <person name="Bae S.S."/>
        </authorList>
    </citation>
    <scope>NUCLEOTIDE SEQUENCE [LARGE SCALE GENOMIC DNA]</scope>
    <source>
        <strain evidence="5 6">IMCC1616</strain>
    </source>
</reference>
<dbReference type="InterPro" id="IPR020449">
    <property type="entry name" value="Tscrpt_reg_AraC-type_HTH"/>
</dbReference>
<organism evidence="5 6">
    <name type="scientific">Lutimonas vermicola</name>
    <dbReference type="NCBI Taxonomy" id="414288"/>
    <lineage>
        <taxon>Bacteria</taxon>
        <taxon>Pseudomonadati</taxon>
        <taxon>Bacteroidota</taxon>
        <taxon>Flavobacteriia</taxon>
        <taxon>Flavobacteriales</taxon>
        <taxon>Flavobacteriaceae</taxon>
        <taxon>Lutimonas</taxon>
    </lineage>
</organism>
<dbReference type="Proteomes" id="UP001474120">
    <property type="component" value="Unassembled WGS sequence"/>
</dbReference>
<dbReference type="SMART" id="SM00342">
    <property type="entry name" value="HTH_ARAC"/>
    <property type="match status" value="1"/>
</dbReference>
<accession>A0ABU9L284</accession>
<dbReference type="PROSITE" id="PS01124">
    <property type="entry name" value="HTH_ARAC_FAMILY_2"/>
    <property type="match status" value="1"/>
</dbReference>
<dbReference type="InterPro" id="IPR025336">
    <property type="entry name" value="SCO4226-like"/>
</dbReference>
<dbReference type="InterPro" id="IPR009057">
    <property type="entry name" value="Homeodomain-like_sf"/>
</dbReference>
<dbReference type="PANTHER" id="PTHR43280">
    <property type="entry name" value="ARAC-FAMILY TRANSCRIPTIONAL REGULATOR"/>
    <property type="match status" value="1"/>
</dbReference>
<keyword evidence="3" id="KW-0804">Transcription</keyword>
<dbReference type="InterPro" id="IPR018060">
    <property type="entry name" value="HTH_AraC"/>
</dbReference>
<evidence type="ECO:0000313" key="6">
    <source>
        <dbReference type="Proteomes" id="UP001474120"/>
    </source>
</evidence>
<dbReference type="Gene3D" id="1.10.10.60">
    <property type="entry name" value="Homeodomain-like"/>
    <property type="match status" value="1"/>
</dbReference>
<dbReference type="PRINTS" id="PR00032">
    <property type="entry name" value="HTHARAC"/>
</dbReference>
<protein>
    <submittedName>
        <fullName evidence="5">Nickel-binding protein</fullName>
    </submittedName>
</protein>
<feature type="domain" description="HTH araC/xylS-type" evidence="4">
    <location>
        <begin position="265"/>
        <end position="364"/>
    </location>
</feature>
<dbReference type="InterPro" id="IPR029787">
    <property type="entry name" value="Nucleotide_cyclase"/>
</dbReference>
<dbReference type="EMBL" id="JBCDNA010000001">
    <property type="protein sequence ID" value="MEL4455471.1"/>
    <property type="molecule type" value="Genomic_DNA"/>
</dbReference>
<evidence type="ECO:0000256" key="1">
    <source>
        <dbReference type="ARBA" id="ARBA00023015"/>
    </source>
</evidence>
<dbReference type="Pfam" id="PF14026">
    <property type="entry name" value="SCO4226-like"/>
    <property type="match status" value="1"/>
</dbReference>
<dbReference type="SUPFAM" id="SSF46689">
    <property type="entry name" value="Homeodomain-like"/>
    <property type="match status" value="1"/>
</dbReference>
<dbReference type="RefSeq" id="WP_342159305.1">
    <property type="nucleotide sequence ID" value="NZ_JBCDNA010000001.1"/>
</dbReference>
<keyword evidence="6" id="KW-1185">Reference proteome</keyword>
<dbReference type="SUPFAM" id="SSF55073">
    <property type="entry name" value="Nucleotide cyclase"/>
    <property type="match status" value="1"/>
</dbReference>
<evidence type="ECO:0000256" key="3">
    <source>
        <dbReference type="ARBA" id="ARBA00023163"/>
    </source>
</evidence>
<evidence type="ECO:0000259" key="4">
    <source>
        <dbReference type="PROSITE" id="PS01124"/>
    </source>
</evidence>
<dbReference type="InterPro" id="IPR042557">
    <property type="entry name" value="SCO4226"/>
</dbReference>
<keyword evidence="2" id="KW-0238">DNA-binding</keyword>
<proteinExistence type="predicted"/>
<dbReference type="PANTHER" id="PTHR43280:SF2">
    <property type="entry name" value="HTH-TYPE TRANSCRIPTIONAL REGULATOR EXSA"/>
    <property type="match status" value="1"/>
</dbReference>
<name>A0ABU9L284_9FLAO</name>
<dbReference type="Gene3D" id="3.30.70.3090">
    <property type="entry name" value="ORF SCO4226, nickel-binding ferredoxin-like monomer"/>
    <property type="match status" value="1"/>
</dbReference>